<dbReference type="GO" id="GO:0051301">
    <property type="term" value="P:cell division"/>
    <property type="evidence" value="ECO:0007669"/>
    <property type="project" value="UniProtKB-KW"/>
</dbReference>
<evidence type="ECO:0000313" key="5">
    <source>
        <dbReference type="Proteomes" id="UP000500857"/>
    </source>
</evidence>
<reference evidence="4 5" key="1">
    <citation type="submission" date="2020-04" db="EMBL/GenBank/DDBJ databases">
        <authorList>
            <person name="Basu S."/>
            <person name="Maruthanayagam V."/>
            <person name="Chakraborty S."/>
            <person name="Pramanik A."/>
            <person name="Mukherjee J."/>
            <person name="Brink B."/>
        </authorList>
    </citation>
    <scope>NUCLEOTIDE SEQUENCE [LARGE SCALE GENOMIC DNA]</scope>
    <source>
        <strain evidence="4 5">AP17</strain>
    </source>
</reference>
<sequence>MSVKTIALREIKIHQHHLDLLYTVDEFSFTTKIFYHDLDLNELDRRYGDRGLDRLYAHIALFEGMKFCSVYPEKYDISIISDRLCEDALTLFNRIYCGVFAQHWYENNVGDYRGPQLIYDRLGTSEAVELGDRNDIILAACGGGKDSIVAMKMLEEANLPFASFQYSHSIYGQSNLQHRLISRVLKHVRPVRSHQISIYDDFLDCPFVSLYFPQLSGITVPETPVSVFESLILMLAGGYRYLSLAHEKSANTGNLVSDSLGEVNHQWGKSYEAEIELNRYIQTNLFSNLSYFGILQPIYEYRIFEKLTQYPEVLGDIHSCNIEKPWCKKCPKCAYVWTNLMAFFDPDRVDAVFGKNLFDDPDLLPVYEQMLGLTEHTPFECLGEIDETRLAVKSCVEKGLTGKAIDLFRDRVLSDEEIDWEGIAAKYRGVYDREHAIPEAIFMRIADKF</sequence>
<keyword evidence="1" id="KW-0961">Cell wall biogenesis/degradation</keyword>
<comment type="catalytic activity">
    <reaction evidence="1">
        <text>UDP-N-acetyl-alpha-D-muramoyl-L-alanyl-L-glutamate + ATP + H2O = UDP-N-acetyl-alpha-D-muramoyl-L-alanyl-D-glutamate + AMP + diphosphate + H(+)</text>
        <dbReference type="Rhea" id="RHEA:58812"/>
        <dbReference type="ChEBI" id="CHEBI:15377"/>
        <dbReference type="ChEBI" id="CHEBI:15378"/>
        <dbReference type="ChEBI" id="CHEBI:30616"/>
        <dbReference type="ChEBI" id="CHEBI:33019"/>
        <dbReference type="ChEBI" id="CHEBI:83900"/>
        <dbReference type="ChEBI" id="CHEBI:142725"/>
        <dbReference type="ChEBI" id="CHEBI:456215"/>
        <dbReference type="EC" id="5.1.1.23"/>
    </reaction>
</comment>
<proteinExistence type="inferred from homology"/>
<dbReference type="InterPro" id="IPR043689">
    <property type="entry name" value="MurL"/>
</dbReference>
<dbReference type="Pfam" id="PF26298">
    <property type="entry name" value="MurL_epimerase_C"/>
    <property type="match status" value="1"/>
</dbReference>
<keyword evidence="1" id="KW-0133">Cell shape</keyword>
<dbReference type="InterPro" id="IPR058741">
    <property type="entry name" value="MurL_C"/>
</dbReference>
<keyword evidence="1" id="KW-0413">Isomerase</keyword>
<dbReference type="GO" id="GO:0005737">
    <property type="term" value="C:cytoplasm"/>
    <property type="evidence" value="ECO:0007669"/>
    <property type="project" value="UniProtKB-UniRule"/>
</dbReference>
<evidence type="ECO:0000259" key="3">
    <source>
        <dbReference type="Pfam" id="PF26299"/>
    </source>
</evidence>
<evidence type="ECO:0000259" key="2">
    <source>
        <dbReference type="Pfam" id="PF26298"/>
    </source>
</evidence>
<comment type="similarity">
    <text evidence="1">Belongs to the MurL family.</text>
</comment>
<comment type="function">
    <text evidence="1">Cell wall formation. Catalyzes epimerization of the terminal L-glutamate in UDP-N-acetyl-alpha-D-muramoyl-L-alanyl-L-glutamate.</text>
</comment>
<dbReference type="RefSeq" id="WP_168569895.1">
    <property type="nucleotide sequence ID" value="NZ_CP051167.1"/>
</dbReference>
<evidence type="ECO:0000313" key="4">
    <source>
        <dbReference type="EMBL" id="QIZ71743.1"/>
    </source>
</evidence>
<feature type="domain" description="MurL C-terminal" evidence="2">
    <location>
        <begin position="323"/>
        <end position="397"/>
    </location>
</feature>
<dbReference type="Pfam" id="PF26299">
    <property type="entry name" value="MurL_N"/>
    <property type="match status" value="2"/>
</dbReference>
<dbReference type="EMBL" id="CP051167">
    <property type="protein sequence ID" value="QIZ71743.1"/>
    <property type="molecule type" value="Genomic_DNA"/>
</dbReference>
<comment type="pathway">
    <text evidence="1">Cell wall biogenesis; peptidoglycan biosynthesis.</text>
</comment>
<dbReference type="GO" id="GO:0071555">
    <property type="term" value="P:cell wall organization"/>
    <property type="evidence" value="ECO:0007669"/>
    <property type="project" value="UniProtKB-KW"/>
</dbReference>
<dbReference type="KEGG" id="oxy:HCG48_15075"/>
<keyword evidence="5" id="KW-1185">Reference proteome</keyword>
<keyword evidence="1" id="KW-0131">Cell cycle</keyword>
<gene>
    <name evidence="1" type="primary">murL</name>
    <name evidence="4" type="ORF">HCG48_15075</name>
</gene>
<organism evidence="4 5">
    <name type="scientific">Oxynema aestuarii AP17</name>
    <dbReference type="NCBI Taxonomy" id="2064643"/>
    <lineage>
        <taxon>Bacteria</taxon>
        <taxon>Bacillati</taxon>
        <taxon>Cyanobacteriota</taxon>
        <taxon>Cyanophyceae</taxon>
        <taxon>Oscillatoriophycideae</taxon>
        <taxon>Oscillatoriales</taxon>
        <taxon>Oscillatoriaceae</taxon>
        <taxon>Oxynema</taxon>
        <taxon>Oxynema aestuarii</taxon>
    </lineage>
</organism>
<feature type="domain" description="MurL N-terminal" evidence="3">
    <location>
        <begin position="224"/>
        <end position="293"/>
    </location>
</feature>
<name>A0A6H1U147_9CYAN</name>
<keyword evidence="1" id="KW-0573">Peptidoglycan synthesis</keyword>
<dbReference type="InterPro" id="IPR058740">
    <property type="entry name" value="MurL_N"/>
</dbReference>
<accession>A0A6H1U147</accession>
<dbReference type="GO" id="GO:0016855">
    <property type="term" value="F:racemase and epimerase activity, acting on amino acids and derivatives"/>
    <property type="evidence" value="ECO:0007669"/>
    <property type="project" value="UniProtKB-UniRule"/>
</dbReference>
<dbReference type="UniPathway" id="UPA00219"/>
<dbReference type="Proteomes" id="UP000500857">
    <property type="component" value="Chromosome"/>
</dbReference>
<dbReference type="AlphaFoldDB" id="A0A6H1U147"/>
<dbReference type="GO" id="GO:0008360">
    <property type="term" value="P:regulation of cell shape"/>
    <property type="evidence" value="ECO:0007669"/>
    <property type="project" value="UniProtKB-KW"/>
</dbReference>
<dbReference type="GO" id="GO:0009252">
    <property type="term" value="P:peptidoglycan biosynthetic process"/>
    <property type="evidence" value="ECO:0007669"/>
    <property type="project" value="UniProtKB-UniRule"/>
</dbReference>
<feature type="domain" description="MurL N-terminal" evidence="3">
    <location>
        <begin position="14"/>
        <end position="165"/>
    </location>
</feature>
<evidence type="ECO:0000256" key="1">
    <source>
        <dbReference type="HAMAP-Rule" id="MF_02209"/>
    </source>
</evidence>
<protein>
    <recommendedName>
        <fullName evidence="1">UDP-N-acetyl-alpha-D-muramoyl-L-alanyl-L-glutamate epimerase</fullName>
        <ecNumber evidence="1">5.1.1.23</ecNumber>
    </recommendedName>
    <alternativeName>
        <fullName evidence="1">UDP-MurNAc-L-Ala-L-Glu epimerase</fullName>
    </alternativeName>
</protein>
<dbReference type="EC" id="5.1.1.23" evidence="1"/>
<keyword evidence="1" id="KW-0132">Cell division</keyword>
<dbReference type="HAMAP" id="MF_02209">
    <property type="entry name" value="MurL"/>
    <property type="match status" value="1"/>
</dbReference>